<accession>A0A7Z7II25</accession>
<evidence type="ECO:0000313" key="2">
    <source>
        <dbReference type="EMBL" id="SOJ53933.1"/>
    </source>
</evidence>
<dbReference type="AlphaFoldDB" id="A0A7Z7II25"/>
<keyword evidence="3" id="KW-1185">Reference proteome</keyword>
<gene>
    <name evidence="2" type="primary">mmpL2_2</name>
    <name evidence="2" type="ORF">MSIMFB_01431</name>
</gene>
<organism evidence="2 3">
    <name type="scientific">Mycobacterium simulans</name>
    <dbReference type="NCBI Taxonomy" id="627089"/>
    <lineage>
        <taxon>Bacteria</taxon>
        <taxon>Bacillati</taxon>
        <taxon>Actinomycetota</taxon>
        <taxon>Actinomycetes</taxon>
        <taxon>Mycobacteriales</taxon>
        <taxon>Mycobacteriaceae</taxon>
        <taxon>Mycobacterium</taxon>
    </lineage>
</organism>
<sequence length="86" mass="9283">MANAFTALARYSHRYALWVIGAWVLVAGVANIFVPQLERVVAAHEQPLLPADAASSLAVQRSAAALSQKATDNIGYVVLQLRRAPR</sequence>
<keyword evidence="1" id="KW-1133">Transmembrane helix</keyword>
<dbReference type="Proteomes" id="UP000554965">
    <property type="component" value="Unassembled WGS sequence"/>
</dbReference>
<name>A0A7Z7II25_9MYCO</name>
<proteinExistence type="predicted"/>
<dbReference type="EMBL" id="OCTY01000002">
    <property type="protein sequence ID" value="SOJ53933.1"/>
    <property type="molecule type" value="Genomic_DNA"/>
</dbReference>
<keyword evidence="1" id="KW-0472">Membrane</keyword>
<keyword evidence="1" id="KW-0812">Transmembrane</keyword>
<evidence type="ECO:0000256" key="1">
    <source>
        <dbReference type="SAM" id="Phobius"/>
    </source>
</evidence>
<protein>
    <submittedName>
        <fullName evidence="2">Putative transport protein MmpL2</fullName>
    </submittedName>
</protein>
<comment type="caution">
    <text evidence="2">The sequence shown here is derived from an EMBL/GenBank/DDBJ whole genome shotgun (WGS) entry which is preliminary data.</text>
</comment>
<reference evidence="2 3" key="1">
    <citation type="submission" date="2017-10" db="EMBL/GenBank/DDBJ databases">
        <authorList>
            <consortium name="Urmite Genomes"/>
        </authorList>
    </citation>
    <scope>NUCLEOTIDE SEQUENCE [LARGE SCALE GENOMIC DNA]</scope>
    <source>
        <strain evidence="2 3">FB-527</strain>
    </source>
</reference>
<feature type="transmembrane region" description="Helical" evidence="1">
    <location>
        <begin position="15"/>
        <end position="34"/>
    </location>
</feature>
<evidence type="ECO:0000313" key="3">
    <source>
        <dbReference type="Proteomes" id="UP000554965"/>
    </source>
</evidence>